<evidence type="ECO:0000313" key="8">
    <source>
        <dbReference type="Proteomes" id="UP001341840"/>
    </source>
</evidence>
<proteinExistence type="predicted"/>
<dbReference type="Proteomes" id="UP001341840">
    <property type="component" value="Unassembled WGS sequence"/>
</dbReference>
<evidence type="ECO:0000256" key="3">
    <source>
        <dbReference type="ARBA" id="ARBA00023125"/>
    </source>
</evidence>
<evidence type="ECO:0000256" key="5">
    <source>
        <dbReference type="ARBA" id="ARBA00023242"/>
    </source>
</evidence>
<comment type="caution">
    <text evidence="7">The sequence shown here is derived from an EMBL/GenBank/DDBJ whole genome shotgun (WGS) entry which is preliminary data.</text>
</comment>
<keyword evidence="2" id="KW-0805">Transcription regulation</keyword>
<name>A0ABU6XSA7_9FABA</name>
<keyword evidence="8" id="KW-1185">Reference proteome</keyword>
<dbReference type="SUPFAM" id="SSF101936">
    <property type="entry name" value="DNA-binding pseudobarrel domain"/>
    <property type="match status" value="1"/>
</dbReference>
<dbReference type="PROSITE" id="PS50863">
    <property type="entry name" value="B3"/>
    <property type="match status" value="1"/>
</dbReference>
<dbReference type="EMBL" id="JASCZI010212753">
    <property type="protein sequence ID" value="MED6200231.1"/>
    <property type="molecule type" value="Genomic_DNA"/>
</dbReference>
<comment type="subcellular location">
    <subcellularLocation>
        <location evidence="1">Nucleus</location>
    </subcellularLocation>
</comment>
<keyword evidence="3" id="KW-0238">DNA-binding</keyword>
<dbReference type="Gene3D" id="2.40.330.10">
    <property type="entry name" value="DNA-binding pseudobarrel domain"/>
    <property type="match status" value="1"/>
</dbReference>
<dbReference type="InterPro" id="IPR015300">
    <property type="entry name" value="DNA-bd_pseudobarrel_sf"/>
</dbReference>
<evidence type="ECO:0000256" key="2">
    <source>
        <dbReference type="ARBA" id="ARBA00023015"/>
    </source>
</evidence>
<organism evidence="7 8">
    <name type="scientific">Stylosanthes scabra</name>
    <dbReference type="NCBI Taxonomy" id="79078"/>
    <lineage>
        <taxon>Eukaryota</taxon>
        <taxon>Viridiplantae</taxon>
        <taxon>Streptophyta</taxon>
        <taxon>Embryophyta</taxon>
        <taxon>Tracheophyta</taxon>
        <taxon>Spermatophyta</taxon>
        <taxon>Magnoliopsida</taxon>
        <taxon>eudicotyledons</taxon>
        <taxon>Gunneridae</taxon>
        <taxon>Pentapetalae</taxon>
        <taxon>rosids</taxon>
        <taxon>fabids</taxon>
        <taxon>Fabales</taxon>
        <taxon>Fabaceae</taxon>
        <taxon>Papilionoideae</taxon>
        <taxon>50 kb inversion clade</taxon>
        <taxon>dalbergioids sensu lato</taxon>
        <taxon>Dalbergieae</taxon>
        <taxon>Pterocarpus clade</taxon>
        <taxon>Stylosanthes</taxon>
    </lineage>
</organism>
<evidence type="ECO:0000313" key="7">
    <source>
        <dbReference type="EMBL" id="MED6200231.1"/>
    </source>
</evidence>
<dbReference type="InterPro" id="IPR003340">
    <property type="entry name" value="B3_DNA-bd"/>
</dbReference>
<dbReference type="CDD" id="cd10017">
    <property type="entry name" value="B3_DNA"/>
    <property type="match status" value="1"/>
</dbReference>
<accession>A0ABU6XSA7</accession>
<gene>
    <name evidence="7" type="ORF">PIB30_083147</name>
</gene>
<evidence type="ECO:0000256" key="4">
    <source>
        <dbReference type="ARBA" id="ARBA00023163"/>
    </source>
</evidence>
<evidence type="ECO:0000256" key="1">
    <source>
        <dbReference type="ARBA" id="ARBA00004123"/>
    </source>
</evidence>
<keyword evidence="5" id="KW-0539">Nucleus</keyword>
<sequence length="189" mass="22060">MNPFHPLPRLSDSCPTFRGIPVMSTKDLEPMQGIVEGALCQDKMNVHKILHYTWNASTKPKVYQENLNNFSHSTRPKGWPCYLVSIVDGLYVVEKPIRYYHLTQYAMNVPRQLLDVAFTHNPKHIIVIDSHSKMFTVRVRTKHKKRRSMVLGRGWKEYQLANDLKKGDVIRMSFNPKYPDHLRCVALKK</sequence>
<feature type="domain" description="TF-B3" evidence="6">
    <location>
        <begin position="92"/>
        <end position="189"/>
    </location>
</feature>
<evidence type="ECO:0000259" key="6">
    <source>
        <dbReference type="PROSITE" id="PS50863"/>
    </source>
</evidence>
<reference evidence="7 8" key="1">
    <citation type="journal article" date="2023" name="Plants (Basel)">
        <title>Bridging the Gap: Combining Genomics and Transcriptomics Approaches to Understand Stylosanthes scabra, an Orphan Legume from the Brazilian Caatinga.</title>
        <authorList>
            <person name="Ferreira-Neto J.R.C."/>
            <person name="da Silva M.D."/>
            <person name="Binneck E."/>
            <person name="de Melo N.F."/>
            <person name="da Silva R.H."/>
            <person name="de Melo A.L.T.M."/>
            <person name="Pandolfi V."/>
            <person name="Bustamante F.O."/>
            <person name="Brasileiro-Vidal A.C."/>
            <person name="Benko-Iseppon A.M."/>
        </authorList>
    </citation>
    <scope>NUCLEOTIDE SEQUENCE [LARGE SCALE GENOMIC DNA]</scope>
    <source>
        <tissue evidence="7">Leaves</tissue>
    </source>
</reference>
<dbReference type="Pfam" id="PF02362">
    <property type="entry name" value="B3"/>
    <property type="match status" value="1"/>
</dbReference>
<keyword evidence="4" id="KW-0804">Transcription</keyword>
<protein>
    <recommendedName>
        <fullName evidence="6">TF-B3 domain-containing protein</fullName>
    </recommendedName>
</protein>